<feature type="domain" description="DUF222" evidence="2">
    <location>
        <begin position="16"/>
        <end position="303"/>
    </location>
</feature>
<keyword evidence="4" id="KW-1185">Reference proteome</keyword>
<gene>
    <name evidence="3" type="ORF">SAMN05216266_12859</name>
</gene>
<dbReference type="Proteomes" id="UP000243799">
    <property type="component" value="Unassembled WGS sequence"/>
</dbReference>
<accession>A0A1I1CGG6</accession>
<feature type="compositionally biased region" description="Pro residues" evidence="1">
    <location>
        <begin position="374"/>
        <end position="385"/>
    </location>
</feature>
<sequence length="565" mass="62634">MVVPGLSRRRSTLVARLQSVERTRSRMEARQLCDIAELVSTSPGTSRDVAQEVALALSVTPRAAERMVSLAVALTTRLPHTLAAMRAGVVDGYKASKIADVTGCLSDDLARLADERLSQRLAGKDPTQLRRAAHHVVAQVDPDGYAKRVARRRAERSVQLVQQGEGMATLIADLPTETATSIYARIDREARRLRHAGATATLDQLRADLFGKLCLRDGTGSGAARAEVFVYVAATTLLELDHEPAEMTGHGYIPAWLARQIATGPNTTWRRILTDPITGHPIDLGRTRYRPTAPLDEFVRIRDRECRAPGVLPALAIVRARPQPRLAQAWHHHREAPHQPLQNPPPPQRPTRLELHRQPRRQHPHHHHTHQPPTHHPTTPPPQTPPATTALIISRKGVPGWTIDRSGRCPGWGRPLPSRCWEPLTTTGSRRTPRVIPNSPSSPVCSVRRYAGPWLGPASRPGPGRPLETAGHRSAGRTSTPALLLRWSPGLVCRTSRWSPRWPYAMTRGETLARRTMVQSYGQLRNLDHARCQDAHSVPTLRASPRFHLRCQWVLRPAVLRVPAA</sequence>
<dbReference type="AlphaFoldDB" id="A0A1I1CGG6"/>
<organism evidence="3 4">
    <name type="scientific">Amycolatopsis marina</name>
    <dbReference type="NCBI Taxonomy" id="490629"/>
    <lineage>
        <taxon>Bacteria</taxon>
        <taxon>Bacillati</taxon>
        <taxon>Actinomycetota</taxon>
        <taxon>Actinomycetes</taxon>
        <taxon>Pseudonocardiales</taxon>
        <taxon>Pseudonocardiaceae</taxon>
        <taxon>Amycolatopsis</taxon>
    </lineage>
</organism>
<feature type="region of interest" description="Disordered" evidence="1">
    <location>
        <begin position="328"/>
        <end position="388"/>
    </location>
</feature>
<evidence type="ECO:0000256" key="1">
    <source>
        <dbReference type="SAM" id="MobiDB-lite"/>
    </source>
</evidence>
<dbReference type="InterPro" id="IPR003870">
    <property type="entry name" value="DUF222"/>
</dbReference>
<reference evidence="4" key="1">
    <citation type="submission" date="2016-10" db="EMBL/GenBank/DDBJ databases">
        <authorList>
            <person name="Varghese N."/>
            <person name="Submissions S."/>
        </authorList>
    </citation>
    <scope>NUCLEOTIDE SEQUENCE [LARGE SCALE GENOMIC DNA]</scope>
    <source>
        <strain evidence="4">CGMCC 4.3568</strain>
    </source>
</reference>
<protein>
    <recommendedName>
        <fullName evidence="2">DUF222 domain-containing protein</fullName>
    </recommendedName>
</protein>
<evidence type="ECO:0000259" key="2">
    <source>
        <dbReference type="Pfam" id="PF02720"/>
    </source>
</evidence>
<dbReference type="Pfam" id="PF02720">
    <property type="entry name" value="DUF222"/>
    <property type="match status" value="1"/>
</dbReference>
<feature type="compositionally biased region" description="Basic residues" evidence="1">
    <location>
        <begin position="358"/>
        <end position="370"/>
    </location>
</feature>
<name>A0A1I1CGG6_9PSEU</name>
<dbReference type="STRING" id="490629.SAMN05216266_12859"/>
<evidence type="ECO:0000313" key="4">
    <source>
        <dbReference type="Proteomes" id="UP000243799"/>
    </source>
</evidence>
<feature type="region of interest" description="Disordered" evidence="1">
    <location>
        <begin position="455"/>
        <end position="475"/>
    </location>
</feature>
<proteinExistence type="predicted"/>
<dbReference type="EMBL" id="FOKG01000028">
    <property type="protein sequence ID" value="SFB61644.1"/>
    <property type="molecule type" value="Genomic_DNA"/>
</dbReference>
<evidence type="ECO:0000313" key="3">
    <source>
        <dbReference type="EMBL" id="SFB61644.1"/>
    </source>
</evidence>